<dbReference type="RefSeq" id="XP_040618237.1">
    <property type="nucleotide sequence ID" value="XM_040759481.1"/>
</dbReference>
<reference evidence="1 2" key="1">
    <citation type="journal article" date="2014" name="BMC Genomics">
        <title>Comparative genomics of the major fungal agents of human and animal Sporotrichosis: Sporothrix schenckii and Sporothrix brasiliensis.</title>
        <authorList>
            <person name="Teixeira M.M."/>
            <person name="de Almeida L.G."/>
            <person name="Kubitschek-Barreira P."/>
            <person name="Alves F.L."/>
            <person name="Kioshima E.S."/>
            <person name="Abadio A.K."/>
            <person name="Fernandes L."/>
            <person name="Derengowski L.S."/>
            <person name="Ferreira K.S."/>
            <person name="Souza R.C."/>
            <person name="Ruiz J.C."/>
            <person name="de Andrade N.C."/>
            <person name="Paes H.C."/>
            <person name="Nicola A.M."/>
            <person name="Albuquerque P."/>
            <person name="Gerber A.L."/>
            <person name="Martins V.P."/>
            <person name="Peconick L.D."/>
            <person name="Neto A.V."/>
            <person name="Chaucanez C.B."/>
            <person name="Silva P.A."/>
            <person name="Cunha O.L."/>
            <person name="de Oliveira F.F."/>
            <person name="dos Santos T.C."/>
            <person name="Barros A.L."/>
            <person name="Soares M.A."/>
            <person name="de Oliveira L.M."/>
            <person name="Marini M.M."/>
            <person name="Villalobos-Duno H."/>
            <person name="Cunha M.M."/>
            <person name="de Hoog S."/>
            <person name="da Silveira J.F."/>
            <person name="Henrissat B."/>
            <person name="Nino-Vega G.A."/>
            <person name="Cisalpino P.S."/>
            <person name="Mora-Montes H.M."/>
            <person name="Almeida S.R."/>
            <person name="Stajich J.E."/>
            <person name="Lopes-Bezerra L.M."/>
            <person name="Vasconcelos A.T."/>
            <person name="Felipe M.S."/>
        </authorList>
    </citation>
    <scope>NUCLEOTIDE SEQUENCE [LARGE SCALE GENOMIC DNA]</scope>
    <source>
        <strain evidence="1 2">5110</strain>
    </source>
</reference>
<organism evidence="1 2">
    <name type="scientific">Sporothrix brasiliensis 5110</name>
    <dbReference type="NCBI Taxonomy" id="1398154"/>
    <lineage>
        <taxon>Eukaryota</taxon>
        <taxon>Fungi</taxon>
        <taxon>Dikarya</taxon>
        <taxon>Ascomycota</taxon>
        <taxon>Pezizomycotina</taxon>
        <taxon>Sordariomycetes</taxon>
        <taxon>Sordariomycetidae</taxon>
        <taxon>Ophiostomatales</taxon>
        <taxon>Ophiostomataceae</taxon>
        <taxon>Sporothrix</taxon>
    </lineage>
</organism>
<name>A0A0C2IZ42_9PEZI</name>
<sequence length="75" mass="7974">MKIMGLSLRVRRGNSTAAGDFERGFKYHTASRFGQSTAGGCIATKQHIDDVHGEAPAWPAAKASLAFVFTQASCS</sequence>
<gene>
    <name evidence="1" type="ORF">SPBR_01165</name>
</gene>
<protein>
    <submittedName>
        <fullName evidence="1">Uncharacterized protein</fullName>
    </submittedName>
</protein>
<keyword evidence="2" id="KW-1185">Reference proteome</keyword>
<comment type="caution">
    <text evidence="1">The sequence shown here is derived from an EMBL/GenBank/DDBJ whole genome shotgun (WGS) entry which is preliminary data.</text>
</comment>
<dbReference type="GeneID" id="63674402"/>
<proteinExistence type="predicted"/>
<evidence type="ECO:0000313" key="1">
    <source>
        <dbReference type="EMBL" id="KIH90227.1"/>
    </source>
</evidence>
<dbReference type="HOGENOM" id="CLU_2672718_0_0_1"/>
<dbReference type="VEuPathDB" id="FungiDB:SPBR_01165"/>
<accession>A0A0C2IZ42</accession>
<evidence type="ECO:0000313" key="2">
    <source>
        <dbReference type="Proteomes" id="UP000031575"/>
    </source>
</evidence>
<dbReference type="Proteomes" id="UP000031575">
    <property type="component" value="Unassembled WGS sequence"/>
</dbReference>
<dbReference type="AlphaFoldDB" id="A0A0C2IZ42"/>
<dbReference type="EMBL" id="AWTV01000008">
    <property type="protein sequence ID" value="KIH90227.1"/>
    <property type="molecule type" value="Genomic_DNA"/>
</dbReference>